<reference evidence="10" key="1">
    <citation type="submission" date="2012-02" db="EMBL/GenBank/DDBJ databases">
        <title>Whole genome shotgun sequence of Gordonia otitidis NBRC 100426.</title>
        <authorList>
            <person name="Yoshida I."/>
            <person name="Hosoyama A."/>
            <person name="Tsuchikane K."/>
            <person name="Katsumata H."/>
            <person name="Yamazaki S."/>
            <person name="Fujita N."/>
        </authorList>
    </citation>
    <scope>NUCLEOTIDE SEQUENCE [LARGE SCALE GENOMIC DNA]</scope>
    <source>
        <strain evidence="10">NBRC 100426</strain>
    </source>
</reference>
<dbReference type="OrthoDB" id="9775849at2"/>
<evidence type="ECO:0000259" key="9">
    <source>
        <dbReference type="Pfam" id="PF00294"/>
    </source>
</evidence>
<keyword evidence="5" id="KW-0067">ATP-binding</keyword>
<dbReference type="Proteomes" id="UP000005038">
    <property type="component" value="Unassembled WGS sequence"/>
</dbReference>
<evidence type="ECO:0000313" key="10">
    <source>
        <dbReference type="EMBL" id="GAB36932.1"/>
    </source>
</evidence>
<dbReference type="GO" id="GO:0006014">
    <property type="term" value="P:D-ribose metabolic process"/>
    <property type="evidence" value="ECO:0007669"/>
    <property type="project" value="InterPro"/>
</dbReference>
<evidence type="ECO:0000256" key="2">
    <source>
        <dbReference type="ARBA" id="ARBA00022723"/>
    </source>
</evidence>
<dbReference type="InterPro" id="IPR011877">
    <property type="entry name" value="Ribokinase"/>
</dbReference>
<accession>H5TTX4</accession>
<evidence type="ECO:0000256" key="8">
    <source>
        <dbReference type="ARBA" id="ARBA00023277"/>
    </source>
</evidence>
<organism evidence="10 11">
    <name type="scientific">Gordonia otitidis (strain DSM 44809 / CCUG 52243 / JCM 12355 / NBRC 100426 / IFM 10032)</name>
    <dbReference type="NCBI Taxonomy" id="1108044"/>
    <lineage>
        <taxon>Bacteria</taxon>
        <taxon>Bacillati</taxon>
        <taxon>Actinomycetota</taxon>
        <taxon>Actinomycetes</taxon>
        <taxon>Mycobacteriales</taxon>
        <taxon>Gordoniaceae</taxon>
        <taxon>Gordonia</taxon>
    </lineage>
</organism>
<evidence type="ECO:0000256" key="6">
    <source>
        <dbReference type="ARBA" id="ARBA00022842"/>
    </source>
</evidence>
<dbReference type="Pfam" id="PF00294">
    <property type="entry name" value="PfkB"/>
    <property type="match status" value="1"/>
</dbReference>
<protein>
    <submittedName>
        <fullName evidence="10">Ribokinase</fullName>
    </submittedName>
</protein>
<dbReference type="InterPro" id="IPR011611">
    <property type="entry name" value="PfkB_dom"/>
</dbReference>
<keyword evidence="3" id="KW-0547">Nucleotide-binding</keyword>
<dbReference type="STRING" id="1108044.GOOTI_242_00460"/>
<dbReference type="RefSeq" id="WP_007241089.1">
    <property type="nucleotide sequence ID" value="NZ_BAFB01000242.1"/>
</dbReference>
<dbReference type="AlphaFoldDB" id="H5TTX4"/>
<evidence type="ECO:0000256" key="5">
    <source>
        <dbReference type="ARBA" id="ARBA00022840"/>
    </source>
</evidence>
<sequence>MAVVGTLNLDLVVTLARRPAVGETVLGRTLTERPGGKGANQARAAAAVCTTALVGATGTDAAGDRMVSDLAAAGVDVTYVRRASDTSGHAVIEVDDSGDNSIIVISGANGRLTADDVVSALDALRPTVVMTQLESPREVTEATAKWCHANGIRFLLNPSPTAHLGPSILSGADPLIVNQIEAAYYAEASEDAEPTELARALLSMSRSAIITRGGDDVVVATRESIDILDVPKVDVVDTTGAGDVFAGTLAAHLAGGTTLLDAARLATRASADHVAAK</sequence>
<dbReference type="EMBL" id="BAFB01000242">
    <property type="protein sequence ID" value="GAB36932.1"/>
    <property type="molecule type" value="Genomic_DNA"/>
</dbReference>
<evidence type="ECO:0000256" key="1">
    <source>
        <dbReference type="ARBA" id="ARBA00022679"/>
    </source>
</evidence>
<proteinExistence type="predicted"/>
<keyword evidence="7" id="KW-0630">Potassium</keyword>
<name>H5TTX4_GORO1</name>
<dbReference type="InterPro" id="IPR029056">
    <property type="entry name" value="Ribokinase-like"/>
</dbReference>
<evidence type="ECO:0000313" key="11">
    <source>
        <dbReference type="Proteomes" id="UP000005038"/>
    </source>
</evidence>
<evidence type="ECO:0000256" key="4">
    <source>
        <dbReference type="ARBA" id="ARBA00022777"/>
    </source>
</evidence>
<dbReference type="PRINTS" id="PR00990">
    <property type="entry name" value="RIBOKINASE"/>
</dbReference>
<dbReference type="InterPro" id="IPR002139">
    <property type="entry name" value="Ribo/fructo_kinase"/>
</dbReference>
<dbReference type="GO" id="GO:0005524">
    <property type="term" value="F:ATP binding"/>
    <property type="evidence" value="ECO:0007669"/>
    <property type="project" value="UniProtKB-KW"/>
</dbReference>
<keyword evidence="2" id="KW-0479">Metal-binding</keyword>
<dbReference type="PANTHER" id="PTHR10584">
    <property type="entry name" value="SUGAR KINASE"/>
    <property type="match status" value="1"/>
</dbReference>
<feature type="domain" description="Carbohydrate kinase PfkB" evidence="9">
    <location>
        <begin position="2"/>
        <end position="271"/>
    </location>
</feature>
<dbReference type="CDD" id="cd01174">
    <property type="entry name" value="ribokinase"/>
    <property type="match status" value="1"/>
</dbReference>
<keyword evidence="1" id="KW-0808">Transferase</keyword>
<keyword evidence="6" id="KW-0460">Magnesium</keyword>
<keyword evidence="4" id="KW-0418">Kinase</keyword>
<dbReference type="GO" id="GO:0005829">
    <property type="term" value="C:cytosol"/>
    <property type="evidence" value="ECO:0007669"/>
    <property type="project" value="TreeGrafter"/>
</dbReference>
<dbReference type="Gene3D" id="3.40.1190.20">
    <property type="match status" value="1"/>
</dbReference>
<evidence type="ECO:0000256" key="7">
    <source>
        <dbReference type="ARBA" id="ARBA00022958"/>
    </source>
</evidence>
<gene>
    <name evidence="10" type="primary">rbsK</name>
    <name evidence="10" type="ORF">GOOTI_242_00460</name>
</gene>
<evidence type="ECO:0000256" key="3">
    <source>
        <dbReference type="ARBA" id="ARBA00022741"/>
    </source>
</evidence>
<dbReference type="PANTHER" id="PTHR10584:SF166">
    <property type="entry name" value="RIBOKINASE"/>
    <property type="match status" value="1"/>
</dbReference>
<keyword evidence="8" id="KW-0119">Carbohydrate metabolism</keyword>
<keyword evidence="11" id="KW-1185">Reference proteome</keyword>
<dbReference type="GO" id="GO:0046872">
    <property type="term" value="F:metal ion binding"/>
    <property type="evidence" value="ECO:0007669"/>
    <property type="project" value="UniProtKB-KW"/>
</dbReference>
<dbReference type="GO" id="GO:0004747">
    <property type="term" value="F:ribokinase activity"/>
    <property type="evidence" value="ECO:0007669"/>
    <property type="project" value="InterPro"/>
</dbReference>
<comment type="caution">
    <text evidence="10">The sequence shown here is derived from an EMBL/GenBank/DDBJ whole genome shotgun (WGS) entry which is preliminary data.</text>
</comment>
<dbReference type="SUPFAM" id="SSF53613">
    <property type="entry name" value="Ribokinase-like"/>
    <property type="match status" value="1"/>
</dbReference>